<accession>A0A849ILF9</accession>
<reference evidence="1 2" key="1">
    <citation type="submission" date="2020-04" db="EMBL/GenBank/DDBJ databases">
        <title>Enterovirga sp. isolate from soil.</title>
        <authorList>
            <person name="Chea S."/>
            <person name="Kim D.-U."/>
        </authorList>
    </citation>
    <scope>NUCLEOTIDE SEQUENCE [LARGE SCALE GENOMIC DNA]</scope>
    <source>
        <strain evidence="1 2">DB1703</strain>
    </source>
</reference>
<dbReference type="RefSeq" id="WP_171220240.1">
    <property type="nucleotide sequence ID" value="NZ_JABEPP010000006.1"/>
</dbReference>
<proteinExistence type="predicted"/>
<evidence type="ECO:0000313" key="1">
    <source>
        <dbReference type="EMBL" id="NNM74793.1"/>
    </source>
</evidence>
<evidence type="ECO:0000313" key="2">
    <source>
        <dbReference type="Proteomes" id="UP000564885"/>
    </source>
</evidence>
<organism evidence="1 2">
    <name type="scientific">Enterovirga aerilata</name>
    <dbReference type="NCBI Taxonomy" id="2730920"/>
    <lineage>
        <taxon>Bacteria</taxon>
        <taxon>Pseudomonadati</taxon>
        <taxon>Pseudomonadota</taxon>
        <taxon>Alphaproteobacteria</taxon>
        <taxon>Hyphomicrobiales</taxon>
        <taxon>Methylobacteriaceae</taxon>
        <taxon>Enterovirga</taxon>
    </lineage>
</organism>
<gene>
    <name evidence="1" type="ORF">HJG44_20740</name>
</gene>
<dbReference type="EMBL" id="JABEPP010000006">
    <property type="protein sequence ID" value="NNM74793.1"/>
    <property type="molecule type" value="Genomic_DNA"/>
</dbReference>
<keyword evidence="2" id="KW-1185">Reference proteome</keyword>
<comment type="caution">
    <text evidence="1">The sequence shown here is derived from an EMBL/GenBank/DDBJ whole genome shotgun (WGS) entry which is preliminary data.</text>
</comment>
<name>A0A849ILF9_9HYPH</name>
<dbReference type="AlphaFoldDB" id="A0A849ILF9"/>
<protein>
    <submittedName>
        <fullName evidence="1">Uncharacterized protein</fullName>
    </submittedName>
</protein>
<sequence length="79" mass="8948">MSDERPHVLAFTREEMILLQSAVDLLKFQLNEHHNAALLCGDPDKIARAEEQMERAKHVASRLLGSHSYHRLKPGAVYG</sequence>
<dbReference type="Proteomes" id="UP000564885">
    <property type="component" value="Unassembled WGS sequence"/>
</dbReference>